<name>A0ABZ0IYW6_9BACT</name>
<dbReference type="RefSeq" id="WP_317491503.1">
    <property type="nucleotide sequence ID" value="NZ_CP136051.1"/>
</dbReference>
<evidence type="ECO:0000313" key="2">
    <source>
        <dbReference type="Proteomes" id="UP001302349"/>
    </source>
</evidence>
<dbReference type="EMBL" id="CP136051">
    <property type="protein sequence ID" value="WOK08872.1"/>
    <property type="molecule type" value="Genomic_DNA"/>
</dbReference>
<gene>
    <name evidence="1" type="ORF">RT717_09510</name>
</gene>
<protein>
    <submittedName>
        <fullName evidence="1">Nucleoid-structuring protein H-NS</fullName>
    </submittedName>
</protein>
<dbReference type="Proteomes" id="UP001302349">
    <property type="component" value="Chromosome"/>
</dbReference>
<dbReference type="PROSITE" id="PS51257">
    <property type="entry name" value="PROKAR_LIPOPROTEIN"/>
    <property type="match status" value="1"/>
</dbReference>
<sequence>MLQHVNRWMKTGTLNGLLVLLIVLGASSCKSKKKMREVSNKEPMEKVEKDFSYDNANKEMENDANKAKTAPPATLSSKLSGYFAAISSAPTVASANSSINEALMLFASPGVPIFIIIYESPSGEVDYDEPTTAEKYLNYLKDQKKNLNNIRDMKTNASGKITELELIKR</sequence>
<keyword evidence="2" id="KW-1185">Reference proteome</keyword>
<accession>A0ABZ0IYW6</accession>
<organism evidence="1 2">
    <name type="scientific">Imperialibacter roseus</name>
    <dbReference type="NCBI Taxonomy" id="1324217"/>
    <lineage>
        <taxon>Bacteria</taxon>
        <taxon>Pseudomonadati</taxon>
        <taxon>Bacteroidota</taxon>
        <taxon>Cytophagia</taxon>
        <taxon>Cytophagales</taxon>
        <taxon>Flammeovirgaceae</taxon>
        <taxon>Imperialibacter</taxon>
    </lineage>
</organism>
<evidence type="ECO:0000313" key="1">
    <source>
        <dbReference type="EMBL" id="WOK08872.1"/>
    </source>
</evidence>
<proteinExistence type="predicted"/>
<reference evidence="1 2" key="1">
    <citation type="journal article" date="2023" name="Microbiol. Resour. Announc.">
        <title>Complete Genome Sequence of Imperialibacter roseus strain P4T.</title>
        <authorList>
            <person name="Tizabi D.R."/>
            <person name="Bachvaroff T."/>
            <person name="Hill R.T."/>
        </authorList>
    </citation>
    <scope>NUCLEOTIDE SEQUENCE [LARGE SCALE GENOMIC DNA]</scope>
    <source>
        <strain evidence="1 2">P4T</strain>
    </source>
</reference>